<sequence length="142" mass="16082">LKLTATDGGKALQKGVSLTCTINYSRNACQMIAIFITLLFITDVVDGDYNDTNDDNITWPIPEEIAYSTTGPVQLSSTTIAITKSSKSATDFQPDCSDPHNKQITCSVHVGELTFFFHRYFSRFRTNSRFLQFLLYFFYNFS</sequence>
<organism evidence="1">
    <name type="scientific">Haemonchus placei</name>
    <name type="common">Barber's pole worm</name>
    <dbReference type="NCBI Taxonomy" id="6290"/>
    <lineage>
        <taxon>Eukaryota</taxon>
        <taxon>Metazoa</taxon>
        <taxon>Ecdysozoa</taxon>
        <taxon>Nematoda</taxon>
        <taxon>Chromadorea</taxon>
        <taxon>Rhabditida</taxon>
        <taxon>Rhabditina</taxon>
        <taxon>Rhabditomorpha</taxon>
        <taxon>Strongyloidea</taxon>
        <taxon>Trichostrongylidae</taxon>
        <taxon>Haemonchus</taxon>
    </lineage>
</organism>
<reference evidence="1" key="1">
    <citation type="submission" date="2017-02" db="UniProtKB">
        <authorList>
            <consortium name="WormBaseParasite"/>
        </authorList>
    </citation>
    <scope>IDENTIFICATION</scope>
</reference>
<name>A0A0N4WYG8_HAEPC</name>
<dbReference type="AlphaFoldDB" id="A0A0N4WYG8"/>
<dbReference type="WBParaSite" id="HPLM_0001691801-mRNA-1">
    <property type="protein sequence ID" value="HPLM_0001691801-mRNA-1"/>
    <property type="gene ID" value="HPLM_0001691801"/>
</dbReference>
<evidence type="ECO:0000313" key="1">
    <source>
        <dbReference type="WBParaSite" id="HPLM_0001691801-mRNA-1"/>
    </source>
</evidence>
<proteinExistence type="predicted"/>
<accession>A0A0N4WYG8</accession>
<protein>
    <submittedName>
        <fullName evidence="1">Ig-like domain-containing protein</fullName>
    </submittedName>
</protein>